<name>A0ABQ1FQ89_9GAMM</name>
<gene>
    <name evidence="1" type="ORF">GCM10010981_11200</name>
</gene>
<protein>
    <submittedName>
        <fullName evidence="1">Uncharacterized protein</fullName>
    </submittedName>
</protein>
<evidence type="ECO:0000313" key="2">
    <source>
        <dbReference type="Proteomes" id="UP000620046"/>
    </source>
</evidence>
<proteinExistence type="predicted"/>
<keyword evidence="2" id="KW-1185">Reference proteome</keyword>
<accession>A0ABQ1FQ89</accession>
<dbReference type="EMBL" id="BMJA01000001">
    <property type="protein sequence ID" value="GGA24481.1"/>
    <property type="molecule type" value="Genomic_DNA"/>
</dbReference>
<dbReference type="Proteomes" id="UP000620046">
    <property type="component" value="Unassembled WGS sequence"/>
</dbReference>
<sequence>MHMFAGGKVGASLISPAGRIVYEKVIIHDDTLATVRFDYDPREEAKWSPVIKQMADSLHLGTDPATEDAR</sequence>
<organism evidence="1 2">
    <name type="scientific">Dyella nitratireducens</name>
    <dbReference type="NCBI Taxonomy" id="1849580"/>
    <lineage>
        <taxon>Bacteria</taxon>
        <taxon>Pseudomonadati</taxon>
        <taxon>Pseudomonadota</taxon>
        <taxon>Gammaproteobacteria</taxon>
        <taxon>Lysobacterales</taxon>
        <taxon>Rhodanobacteraceae</taxon>
        <taxon>Dyella</taxon>
    </lineage>
</organism>
<evidence type="ECO:0000313" key="1">
    <source>
        <dbReference type="EMBL" id="GGA24481.1"/>
    </source>
</evidence>
<reference evidence="2" key="1">
    <citation type="journal article" date="2019" name="Int. J. Syst. Evol. Microbiol.">
        <title>The Global Catalogue of Microorganisms (GCM) 10K type strain sequencing project: providing services to taxonomists for standard genome sequencing and annotation.</title>
        <authorList>
            <consortium name="The Broad Institute Genomics Platform"/>
            <consortium name="The Broad Institute Genome Sequencing Center for Infectious Disease"/>
            <person name="Wu L."/>
            <person name="Ma J."/>
        </authorList>
    </citation>
    <scope>NUCLEOTIDE SEQUENCE [LARGE SCALE GENOMIC DNA]</scope>
    <source>
        <strain evidence="2">CGMCC 1.15439</strain>
    </source>
</reference>
<comment type="caution">
    <text evidence="1">The sequence shown here is derived from an EMBL/GenBank/DDBJ whole genome shotgun (WGS) entry which is preliminary data.</text>
</comment>